<proteinExistence type="predicted"/>
<evidence type="ECO:0000256" key="2">
    <source>
        <dbReference type="ARBA" id="ARBA00022475"/>
    </source>
</evidence>
<name>A0ABS5ZDX0_9GAMM</name>
<feature type="transmembrane region" description="Helical" evidence="6">
    <location>
        <begin position="20"/>
        <end position="41"/>
    </location>
</feature>
<feature type="transmembrane region" description="Helical" evidence="6">
    <location>
        <begin position="53"/>
        <end position="73"/>
    </location>
</feature>
<dbReference type="InterPro" id="IPR001123">
    <property type="entry name" value="LeuE-type"/>
</dbReference>
<keyword evidence="5 6" id="KW-0472">Membrane</keyword>
<dbReference type="RefSeq" id="WP_215819665.1">
    <property type="nucleotide sequence ID" value="NZ_JAGSOY010000020.1"/>
</dbReference>
<keyword evidence="8" id="KW-1185">Reference proteome</keyword>
<comment type="caution">
    <text evidence="7">The sequence shown here is derived from an EMBL/GenBank/DDBJ whole genome shotgun (WGS) entry which is preliminary data.</text>
</comment>
<reference evidence="7 8" key="1">
    <citation type="submission" date="2021-04" db="EMBL/GenBank/DDBJ databases">
        <authorList>
            <person name="Pira H."/>
            <person name="Risdian C."/>
            <person name="Wink J."/>
        </authorList>
    </citation>
    <scope>NUCLEOTIDE SEQUENCE [LARGE SCALE GENOMIC DNA]</scope>
    <source>
        <strain evidence="7 8">WH53</strain>
    </source>
</reference>
<sequence length="75" mass="8490">MALFSQFVSSYASNNMTKSLLIIIPFLFDRLWYSTIAVLLSKPTVLNKLNKNAIWLDRIMGCILLLLALKVVLTS</sequence>
<gene>
    <name evidence="7" type="ORF">KCG35_10375</name>
</gene>
<organism evidence="7 8">
    <name type="scientific">Zooshikella harenae</name>
    <dbReference type="NCBI Taxonomy" id="2827238"/>
    <lineage>
        <taxon>Bacteria</taxon>
        <taxon>Pseudomonadati</taxon>
        <taxon>Pseudomonadota</taxon>
        <taxon>Gammaproteobacteria</taxon>
        <taxon>Oceanospirillales</taxon>
        <taxon>Zooshikellaceae</taxon>
        <taxon>Zooshikella</taxon>
    </lineage>
</organism>
<dbReference type="Proteomes" id="UP000690515">
    <property type="component" value="Unassembled WGS sequence"/>
</dbReference>
<evidence type="ECO:0000256" key="6">
    <source>
        <dbReference type="SAM" id="Phobius"/>
    </source>
</evidence>
<protein>
    <recommendedName>
        <fullName evidence="9">LysE family translocator</fullName>
    </recommendedName>
</protein>
<keyword evidence="4 6" id="KW-1133">Transmembrane helix</keyword>
<evidence type="ECO:0000313" key="8">
    <source>
        <dbReference type="Proteomes" id="UP000690515"/>
    </source>
</evidence>
<evidence type="ECO:0000256" key="1">
    <source>
        <dbReference type="ARBA" id="ARBA00004651"/>
    </source>
</evidence>
<evidence type="ECO:0008006" key="9">
    <source>
        <dbReference type="Google" id="ProtNLM"/>
    </source>
</evidence>
<evidence type="ECO:0000256" key="4">
    <source>
        <dbReference type="ARBA" id="ARBA00022989"/>
    </source>
</evidence>
<comment type="subcellular location">
    <subcellularLocation>
        <location evidence="1">Cell membrane</location>
        <topology evidence="1">Multi-pass membrane protein</topology>
    </subcellularLocation>
</comment>
<dbReference type="Pfam" id="PF01810">
    <property type="entry name" value="LysE"/>
    <property type="match status" value="1"/>
</dbReference>
<evidence type="ECO:0000256" key="5">
    <source>
        <dbReference type="ARBA" id="ARBA00023136"/>
    </source>
</evidence>
<keyword evidence="2" id="KW-1003">Cell membrane</keyword>
<evidence type="ECO:0000313" key="7">
    <source>
        <dbReference type="EMBL" id="MBU2711465.1"/>
    </source>
</evidence>
<keyword evidence="3 6" id="KW-0812">Transmembrane</keyword>
<dbReference type="EMBL" id="JAGSOY010000020">
    <property type="protein sequence ID" value="MBU2711465.1"/>
    <property type="molecule type" value="Genomic_DNA"/>
</dbReference>
<accession>A0ABS5ZDX0</accession>
<evidence type="ECO:0000256" key="3">
    <source>
        <dbReference type="ARBA" id="ARBA00022692"/>
    </source>
</evidence>